<comment type="subcellular location">
    <subcellularLocation>
        <location evidence="1">Secreted</location>
    </subcellularLocation>
</comment>
<keyword evidence="3" id="KW-0732">Signal</keyword>
<evidence type="ECO:0000256" key="3">
    <source>
        <dbReference type="ARBA" id="ARBA00022729"/>
    </source>
</evidence>
<keyword evidence="4" id="KW-0106">Calcium</keyword>
<feature type="compositionally biased region" description="Polar residues" evidence="5">
    <location>
        <begin position="297"/>
        <end position="311"/>
    </location>
</feature>
<feature type="compositionally biased region" description="Acidic residues" evidence="5">
    <location>
        <begin position="456"/>
        <end position="469"/>
    </location>
</feature>
<feature type="compositionally biased region" description="Acidic residues" evidence="5">
    <location>
        <begin position="330"/>
        <end position="343"/>
    </location>
</feature>
<proteinExistence type="predicted"/>
<feature type="compositionally biased region" description="Acidic residues" evidence="5">
    <location>
        <begin position="265"/>
        <end position="293"/>
    </location>
</feature>
<dbReference type="PANTHER" id="PTHR37467:SF1">
    <property type="entry name" value="EXPORTED CALCIUM-BINDING GLYCOPROTEIN"/>
    <property type="match status" value="1"/>
</dbReference>
<feature type="compositionally biased region" description="Acidic residues" evidence="5">
    <location>
        <begin position="358"/>
        <end position="367"/>
    </location>
</feature>
<dbReference type="InterPro" id="IPR055767">
    <property type="entry name" value="DUF7343"/>
</dbReference>
<organism evidence="7 8">
    <name type="scientific">Halobacterium bonnevillei</name>
    <dbReference type="NCBI Taxonomy" id="2692200"/>
    <lineage>
        <taxon>Archaea</taxon>
        <taxon>Methanobacteriati</taxon>
        <taxon>Methanobacteriota</taxon>
        <taxon>Stenosarchaea group</taxon>
        <taxon>Halobacteria</taxon>
        <taxon>Halobacteriales</taxon>
        <taxon>Halobacteriaceae</taxon>
        <taxon>Halobacterium</taxon>
    </lineage>
</organism>
<dbReference type="InterPro" id="IPR028974">
    <property type="entry name" value="TSP_type-3_rpt"/>
</dbReference>
<dbReference type="OrthoDB" id="248536at2157"/>
<evidence type="ECO:0000256" key="2">
    <source>
        <dbReference type="ARBA" id="ARBA00022525"/>
    </source>
</evidence>
<feature type="region of interest" description="Disordered" evidence="5">
    <location>
        <begin position="435"/>
        <end position="484"/>
    </location>
</feature>
<protein>
    <submittedName>
        <fullName evidence="7">MarR family transcriptional regulator</fullName>
    </submittedName>
</protein>
<dbReference type="Pfam" id="PF24034">
    <property type="entry name" value="DUF7343"/>
    <property type="match status" value="1"/>
</dbReference>
<keyword evidence="2" id="KW-0964">Secreted</keyword>
<reference evidence="7 8" key="1">
    <citation type="submission" date="2019-12" db="EMBL/GenBank/DDBJ databases">
        <title>Isolation and characterization of three novel carbon monoxide-oxidizing members of Halobacteria from salione crusts and soils.</title>
        <authorList>
            <person name="Myers M.R."/>
            <person name="King G.M."/>
        </authorList>
    </citation>
    <scope>NUCLEOTIDE SEQUENCE [LARGE SCALE GENOMIC DNA]</scope>
    <source>
        <strain evidence="7 8">PCN9</strain>
    </source>
</reference>
<dbReference type="Proteomes" id="UP000471521">
    <property type="component" value="Unassembled WGS sequence"/>
</dbReference>
<name>A0A6B0SJF3_9EURY</name>
<dbReference type="GO" id="GO:0005509">
    <property type="term" value="F:calcium ion binding"/>
    <property type="evidence" value="ECO:0007669"/>
    <property type="project" value="InterPro"/>
</dbReference>
<feature type="compositionally biased region" description="Acidic residues" evidence="5">
    <location>
        <begin position="376"/>
        <end position="385"/>
    </location>
</feature>
<keyword evidence="8" id="KW-1185">Reference proteome</keyword>
<accession>A0A6B0SJF3</accession>
<evidence type="ECO:0000256" key="5">
    <source>
        <dbReference type="SAM" id="MobiDB-lite"/>
    </source>
</evidence>
<dbReference type="Pfam" id="PF18884">
    <property type="entry name" value="TSP3_bac"/>
    <property type="match status" value="10"/>
</dbReference>
<evidence type="ECO:0000256" key="4">
    <source>
        <dbReference type="ARBA" id="ARBA00022837"/>
    </source>
</evidence>
<comment type="caution">
    <text evidence="7">The sequence shown here is derived from an EMBL/GenBank/DDBJ whole genome shotgun (WGS) entry which is preliminary data.</text>
</comment>
<feature type="region of interest" description="Disordered" evidence="5">
    <location>
        <begin position="172"/>
        <end position="392"/>
    </location>
</feature>
<feature type="compositionally biased region" description="Acidic residues" evidence="5">
    <location>
        <begin position="193"/>
        <end position="207"/>
    </location>
</feature>
<evidence type="ECO:0000313" key="8">
    <source>
        <dbReference type="Proteomes" id="UP000471521"/>
    </source>
</evidence>
<dbReference type="InterPro" id="IPR059100">
    <property type="entry name" value="TSP3_bac"/>
</dbReference>
<evidence type="ECO:0000259" key="6">
    <source>
        <dbReference type="Pfam" id="PF24034"/>
    </source>
</evidence>
<dbReference type="PANTHER" id="PTHR37467">
    <property type="entry name" value="EXPORTED CALCIUM-BINDING GLYCOPROTEIN-RELATED"/>
    <property type="match status" value="1"/>
</dbReference>
<sequence>MNSRGWVCLVACILLASMVGAGLGTAASGPPEVTSVEYVGDGDIRNEGESLLLWRSADHQFEVTVATNTNETAGAVCLVSQPADADGTQDLACEQVDVPANETATVTLAVSEWPQNLTGEQELTVEFLPESDGQVHASAPFNATVVEQDGDFDDDGLSNQQEVEAGTRLDVADTDNDTLADGMEVDTYGTDPTDPDTDGDGLEDGAEVDEHGTDPTEGDSDGDGLPDARELEVETDPNEADTDGDGLSDEEEVNTYQTDPTNPDTDGDGLDDGAEVEEYDSDPVKEDTDEDGLSDSLEVNTYGTDPTNPNTDGDGLDDGGEVNEYGTDPAEADTDGDGLDDGEEVNRYETNPNKADTDGDGLDDGEEVDKYGTDPTDPDSDDDGQNDLAEVRAEQSGGLWAWLPQALGAAAVVVILAVATYHTDRVSLAALRERLSTDDSSTDTDDATASTATDADATEVDAADSETDDATASGALPDDVPPEFLSDEDVVVNLLEENDGRMQQSAIVEQTEWSKAKTSRALSEMEADGEIVKIKIGRANVVALPSDLPPGVDPPDETNDRDDRFPGNE</sequence>
<dbReference type="AlphaFoldDB" id="A0A6B0SJF3"/>
<feature type="compositionally biased region" description="Acidic residues" evidence="5">
    <location>
        <begin position="233"/>
        <end position="253"/>
    </location>
</feature>
<dbReference type="InterPro" id="IPR053180">
    <property type="entry name" value="Ca-binding_acidic-repeat"/>
</dbReference>
<gene>
    <name evidence="7" type="ORF">GRX66_04530</name>
</gene>
<feature type="domain" description="DUF7343" evidence="6">
    <location>
        <begin position="485"/>
        <end position="545"/>
    </location>
</feature>
<dbReference type="EMBL" id="WUUU01000019">
    <property type="protein sequence ID" value="MXR19901.1"/>
    <property type="molecule type" value="Genomic_DNA"/>
</dbReference>
<evidence type="ECO:0000256" key="1">
    <source>
        <dbReference type="ARBA" id="ARBA00004613"/>
    </source>
</evidence>
<dbReference type="RefSeq" id="WP_159525469.1">
    <property type="nucleotide sequence ID" value="NZ_WUUU01000019.1"/>
</dbReference>
<feature type="region of interest" description="Disordered" evidence="5">
    <location>
        <begin position="545"/>
        <end position="569"/>
    </location>
</feature>
<dbReference type="SUPFAM" id="SSF103647">
    <property type="entry name" value="TSP type-3 repeat"/>
    <property type="match status" value="1"/>
</dbReference>
<evidence type="ECO:0000313" key="7">
    <source>
        <dbReference type="EMBL" id="MXR19901.1"/>
    </source>
</evidence>